<keyword evidence="1" id="KW-1133">Transmembrane helix</keyword>
<keyword evidence="4" id="KW-1185">Reference proteome</keyword>
<evidence type="ECO:0000256" key="1">
    <source>
        <dbReference type="SAM" id="Phobius"/>
    </source>
</evidence>
<evidence type="ECO:0000313" key="4">
    <source>
        <dbReference type="Proteomes" id="UP001219901"/>
    </source>
</evidence>
<reference evidence="3" key="2">
    <citation type="journal article" date="2023" name="Nat. Commun.">
        <title>Cultivation of marine bacteria of the SAR202 clade.</title>
        <authorList>
            <person name="Lim Y."/>
            <person name="Seo J.H."/>
            <person name="Giovannoni S.J."/>
            <person name="Kang I."/>
            <person name="Cho J.C."/>
        </authorList>
    </citation>
    <scope>NUCLEOTIDE SEQUENCE</scope>
    <source>
        <strain evidence="3">JH1073</strain>
    </source>
</reference>
<feature type="transmembrane region" description="Helical" evidence="1">
    <location>
        <begin position="43"/>
        <end position="64"/>
    </location>
</feature>
<evidence type="ECO:0000313" key="2">
    <source>
        <dbReference type="EMBL" id="MDG0867680.1"/>
    </source>
</evidence>
<proteinExistence type="predicted"/>
<name>A0AAJ6CTV0_9CHLR</name>
<dbReference type="AlphaFoldDB" id="A0AAJ6CTV0"/>
<dbReference type="RefSeq" id="WP_342826275.1">
    <property type="nucleotide sequence ID" value="NZ_CP046146.1"/>
</dbReference>
<sequence length="73" mass="8187">MSSAEQPHPIVVQLEAIEGRLGRIEKALGIEEKPKTFIRKRTMVLVFVALLFASGLMYVVNYVLNTLFEALPV</sequence>
<protein>
    <submittedName>
        <fullName evidence="3">Uncharacterized protein</fullName>
    </submittedName>
</protein>
<keyword evidence="1" id="KW-0472">Membrane</keyword>
<dbReference type="EMBL" id="CP046147">
    <property type="protein sequence ID" value="WFG39952.1"/>
    <property type="molecule type" value="Genomic_DNA"/>
</dbReference>
<dbReference type="EMBL" id="WMBE01000003">
    <property type="protein sequence ID" value="MDG0867680.1"/>
    <property type="molecule type" value="Genomic_DNA"/>
</dbReference>
<accession>A0AAJ6CTV0</accession>
<gene>
    <name evidence="2" type="ORF">GKO46_11440</name>
    <name evidence="3" type="ORF">GKO48_10095</name>
</gene>
<organism evidence="3 4">
    <name type="scientific">Candidatus Lucifugimonas marina</name>
    <dbReference type="NCBI Taxonomy" id="3038979"/>
    <lineage>
        <taxon>Bacteria</taxon>
        <taxon>Bacillati</taxon>
        <taxon>Chloroflexota</taxon>
        <taxon>Dehalococcoidia</taxon>
        <taxon>SAR202 cluster</taxon>
        <taxon>Candidatus Lucifugimonadales</taxon>
        <taxon>Candidatus Lucifugimonadaceae</taxon>
        <taxon>Candidatus Lucifugimonas</taxon>
    </lineage>
</organism>
<reference evidence="4" key="3">
    <citation type="submission" date="2023-06" db="EMBL/GenBank/DDBJ databases">
        <title>Pangenomics reveal diversification of enzyme families and niche specialization in globally abundant SAR202 bacteria.</title>
        <authorList>
            <person name="Saw J.H.W."/>
        </authorList>
    </citation>
    <scope>NUCLEOTIDE SEQUENCE [LARGE SCALE GENOMIC DNA]</scope>
    <source>
        <strain evidence="4">JH1073</strain>
    </source>
</reference>
<reference evidence="4 5" key="1">
    <citation type="submission" date="2019-11" db="EMBL/GenBank/DDBJ databases">
        <authorList>
            <person name="Cho J.-C."/>
        </authorList>
    </citation>
    <scope>NUCLEOTIDE SEQUENCE [LARGE SCALE GENOMIC DNA]</scope>
    <source>
        <strain evidence="3 4">JH1073</strain>
        <strain evidence="2 5">JH702</strain>
    </source>
</reference>
<keyword evidence="1" id="KW-0812">Transmembrane</keyword>
<evidence type="ECO:0000313" key="3">
    <source>
        <dbReference type="EMBL" id="WFG39952.1"/>
    </source>
</evidence>
<dbReference type="Proteomes" id="UP001219901">
    <property type="component" value="Chromosome"/>
</dbReference>
<dbReference type="Proteomes" id="UP001321249">
    <property type="component" value="Unassembled WGS sequence"/>
</dbReference>
<evidence type="ECO:0000313" key="5">
    <source>
        <dbReference type="Proteomes" id="UP001321249"/>
    </source>
</evidence>